<dbReference type="EnsemblProtists" id="EOD16567">
    <property type="protein sequence ID" value="EOD16567"/>
    <property type="gene ID" value="EMIHUDRAFT_244939"/>
</dbReference>
<dbReference type="STRING" id="2903.R1C366"/>
<keyword evidence="3 5" id="KW-1133">Transmembrane helix</keyword>
<evidence type="ECO:0000256" key="1">
    <source>
        <dbReference type="ARBA" id="ARBA00004141"/>
    </source>
</evidence>
<dbReference type="GeneID" id="17262729"/>
<evidence type="ECO:0000256" key="2">
    <source>
        <dbReference type="ARBA" id="ARBA00022692"/>
    </source>
</evidence>
<evidence type="ECO:0000313" key="7">
    <source>
        <dbReference type="EnsemblProtists" id="EOD16567"/>
    </source>
</evidence>
<proteinExistence type="predicted"/>
<dbReference type="GO" id="GO:0016020">
    <property type="term" value="C:membrane"/>
    <property type="evidence" value="ECO:0007669"/>
    <property type="project" value="UniProtKB-SubCell"/>
</dbReference>
<comment type="subcellular location">
    <subcellularLocation>
        <location evidence="1">Membrane</location>
        <topology evidence="1">Multi-pass membrane protein</topology>
    </subcellularLocation>
</comment>
<evidence type="ECO:0000313" key="8">
    <source>
        <dbReference type="Proteomes" id="UP000013827"/>
    </source>
</evidence>
<dbReference type="PaxDb" id="2903-EOD16567"/>
<reference evidence="8" key="1">
    <citation type="journal article" date="2013" name="Nature">
        <title>Pan genome of the phytoplankton Emiliania underpins its global distribution.</title>
        <authorList>
            <person name="Read B.A."/>
            <person name="Kegel J."/>
            <person name="Klute M.J."/>
            <person name="Kuo A."/>
            <person name="Lefebvre S.C."/>
            <person name="Maumus F."/>
            <person name="Mayer C."/>
            <person name="Miller J."/>
            <person name="Monier A."/>
            <person name="Salamov A."/>
            <person name="Young J."/>
            <person name="Aguilar M."/>
            <person name="Claverie J.M."/>
            <person name="Frickenhaus S."/>
            <person name="Gonzalez K."/>
            <person name="Herman E.K."/>
            <person name="Lin Y.C."/>
            <person name="Napier J."/>
            <person name="Ogata H."/>
            <person name="Sarno A.F."/>
            <person name="Shmutz J."/>
            <person name="Schroeder D."/>
            <person name="de Vargas C."/>
            <person name="Verret F."/>
            <person name="von Dassow P."/>
            <person name="Valentin K."/>
            <person name="Van de Peer Y."/>
            <person name="Wheeler G."/>
            <person name="Dacks J.B."/>
            <person name="Delwiche C.F."/>
            <person name="Dyhrman S.T."/>
            <person name="Glockner G."/>
            <person name="John U."/>
            <person name="Richards T."/>
            <person name="Worden A.Z."/>
            <person name="Zhang X."/>
            <person name="Grigoriev I.V."/>
            <person name="Allen A.E."/>
            <person name="Bidle K."/>
            <person name="Borodovsky M."/>
            <person name="Bowler C."/>
            <person name="Brownlee C."/>
            <person name="Cock J.M."/>
            <person name="Elias M."/>
            <person name="Gladyshev V.N."/>
            <person name="Groth M."/>
            <person name="Guda C."/>
            <person name="Hadaegh A."/>
            <person name="Iglesias-Rodriguez M.D."/>
            <person name="Jenkins J."/>
            <person name="Jones B.M."/>
            <person name="Lawson T."/>
            <person name="Leese F."/>
            <person name="Lindquist E."/>
            <person name="Lobanov A."/>
            <person name="Lomsadze A."/>
            <person name="Malik S.B."/>
            <person name="Marsh M.E."/>
            <person name="Mackinder L."/>
            <person name="Mock T."/>
            <person name="Mueller-Roeber B."/>
            <person name="Pagarete A."/>
            <person name="Parker M."/>
            <person name="Probert I."/>
            <person name="Quesneville H."/>
            <person name="Raines C."/>
            <person name="Rensing S.A."/>
            <person name="Riano-Pachon D.M."/>
            <person name="Richier S."/>
            <person name="Rokitta S."/>
            <person name="Shiraiwa Y."/>
            <person name="Soanes D.M."/>
            <person name="van der Giezen M."/>
            <person name="Wahlund T.M."/>
            <person name="Williams B."/>
            <person name="Wilson W."/>
            <person name="Wolfe G."/>
            <person name="Wurch L.L."/>
        </authorList>
    </citation>
    <scope>NUCLEOTIDE SEQUENCE</scope>
</reference>
<feature type="transmembrane region" description="Helical" evidence="5">
    <location>
        <begin position="201"/>
        <end position="228"/>
    </location>
</feature>
<dbReference type="KEGG" id="ehx:EMIHUDRAFT_244939"/>
<dbReference type="eggNOG" id="KOG1305">
    <property type="taxonomic scope" value="Eukaryota"/>
</dbReference>
<accession>A0A0D3IZ82</accession>
<feature type="transmembrane region" description="Helical" evidence="5">
    <location>
        <begin position="257"/>
        <end position="276"/>
    </location>
</feature>
<reference evidence="7" key="2">
    <citation type="submission" date="2024-10" db="UniProtKB">
        <authorList>
            <consortium name="EnsemblProtists"/>
        </authorList>
    </citation>
    <scope>IDENTIFICATION</scope>
</reference>
<evidence type="ECO:0000259" key="6">
    <source>
        <dbReference type="Pfam" id="PF01490"/>
    </source>
</evidence>
<feature type="transmembrane region" description="Helical" evidence="5">
    <location>
        <begin position="296"/>
        <end position="316"/>
    </location>
</feature>
<feature type="transmembrane region" description="Helical" evidence="5">
    <location>
        <begin position="107"/>
        <end position="129"/>
    </location>
</feature>
<evidence type="ECO:0000256" key="5">
    <source>
        <dbReference type="SAM" id="Phobius"/>
    </source>
</evidence>
<feature type="transmembrane region" description="Helical" evidence="5">
    <location>
        <begin position="160"/>
        <end position="181"/>
    </location>
</feature>
<dbReference type="AlphaFoldDB" id="A0A0D3IZ82"/>
<feature type="domain" description="Amino acid transporter transmembrane" evidence="6">
    <location>
        <begin position="217"/>
        <end position="399"/>
    </location>
</feature>
<dbReference type="GO" id="GO:0015179">
    <property type="term" value="F:L-amino acid transmembrane transporter activity"/>
    <property type="evidence" value="ECO:0007669"/>
    <property type="project" value="TreeGrafter"/>
</dbReference>
<dbReference type="InterPro" id="IPR013057">
    <property type="entry name" value="AA_transpt_TM"/>
</dbReference>
<keyword evidence="2 5" id="KW-0812">Transmembrane</keyword>
<feature type="transmembrane region" description="Helical" evidence="5">
    <location>
        <begin position="378"/>
        <end position="399"/>
    </location>
</feature>
<feature type="transmembrane region" description="Helical" evidence="5">
    <location>
        <begin position="355"/>
        <end position="372"/>
    </location>
</feature>
<dbReference type="Pfam" id="PF01490">
    <property type="entry name" value="Aa_trans"/>
    <property type="match status" value="1"/>
</dbReference>
<protein>
    <recommendedName>
        <fullName evidence="6">Amino acid transporter transmembrane domain-containing protein</fullName>
    </recommendedName>
</protein>
<dbReference type="PANTHER" id="PTHR22950">
    <property type="entry name" value="AMINO ACID TRANSPORTER"/>
    <property type="match status" value="1"/>
</dbReference>
<dbReference type="Proteomes" id="UP000013827">
    <property type="component" value="Unassembled WGS sequence"/>
</dbReference>
<dbReference type="RefSeq" id="XP_005768996.1">
    <property type="nucleotide sequence ID" value="XM_005768939.1"/>
</dbReference>
<dbReference type="PANTHER" id="PTHR22950:SF702">
    <property type="entry name" value="AMINO ACID TRANSPORTER PROTEIN"/>
    <property type="match status" value="1"/>
</dbReference>
<name>A0A0D3IZ82_EMIH1</name>
<evidence type="ECO:0000256" key="4">
    <source>
        <dbReference type="ARBA" id="ARBA00023136"/>
    </source>
</evidence>
<sequence length="420" mass="44763">MYLQTRRYLGSAAQLGQRKLRAAQAELAAAQELGQSRLLAAQELGQSKLTSAAELGQSKLTALKGALHYEVPDTTLFSLVGTTLNLLNGTTGPGLLALPLAFARCGWLMGTVMLLGVFALNHASLLLLLRACLTTREHSYIGLCSHVADGIASLIDWSSLLFFFGSSVSYLVIIGEAFTVLTSSLGDGSVYDGGPVSDGPLHYSLLALLLLVAFTAALLSLPTLAFCFSSQSLFPPALETLHQPATYAYMHRVVDTTMYVTLALHLLVGLVGSLAYGSAVRPNVLDSLPQTSVVLAARLAVVLAFAFTFPMMVFLCRMHLRAILARSELVPRATDALVEHVDAPRERVSDPFRHTAVSLLLVGSSLLCAIVFPNIDAIFGLLGGTTSVVLSFVAPAVFWEARAAPVANDHGFEEWPSTSC</sequence>
<keyword evidence="8" id="KW-1185">Reference proteome</keyword>
<evidence type="ECO:0000256" key="3">
    <source>
        <dbReference type="ARBA" id="ARBA00022989"/>
    </source>
</evidence>
<organism evidence="7 8">
    <name type="scientific">Emiliania huxleyi (strain CCMP1516)</name>
    <dbReference type="NCBI Taxonomy" id="280463"/>
    <lineage>
        <taxon>Eukaryota</taxon>
        <taxon>Haptista</taxon>
        <taxon>Haptophyta</taxon>
        <taxon>Prymnesiophyceae</taxon>
        <taxon>Isochrysidales</taxon>
        <taxon>Noelaerhabdaceae</taxon>
        <taxon>Emiliania</taxon>
    </lineage>
</organism>
<keyword evidence="4 5" id="KW-0472">Membrane</keyword>
<dbReference type="HOGENOM" id="CLU_654589_0_0_1"/>